<dbReference type="EMBL" id="FOTS01000018">
    <property type="protein sequence ID" value="SFL79512.1"/>
    <property type="molecule type" value="Genomic_DNA"/>
</dbReference>
<evidence type="ECO:0000313" key="7">
    <source>
        <dbReference type="EMBL" id="SFL79512.1"/>
    </source>
</evidence>
<dbReference type="GO" id="GO:0051287">
    <property type="term" value="F:NAD binding"/>
    <property type="evidence" value="ECO:0007669"/>
    <property type="project" value="InterPro"/>
</dbReference>
<comment type="similarity">
    <text evidence="1 4">Belongs to the D-isomer specific 2-hydroxyacid dehydrogenase family.</text>
</comment>
<organism evidence="7 8">
    <name type="scientific">Pelosinus propionicus DSM 13327</name>
    <dbReference type="NCBI Taxonomy" id="1123291"/>
    <lineage>
        <taxon>Bacteria</taxon>
        <taxon>Bacillati</taxon>
        <taxon>Bacillota</taxon>
        <taxon>Negativicutes</taxon>
        <taxon>Selenomonadales</taxon>
        <taxon>Sporomusaceae</taxon>
        <taxon>Pelosinus</taxon>
    </lineage>
</organism>
<keyword evidence="8" id="KW-1185">Reference proteome</keyword>
<protein>
    <submittedName>
        <fullName evidence="7">Phosphoglycerate dehydrogenase</fullName>
    </submittedName>
</protein>
<gene>
    <name evidence="7" type="ORF">SAMN04490355_101852</name>
</gene>
<dbReference type="SUPFAM" id="SSF52283">
    <property type="entry name" value="Formate/glycerate dehydrogenase catalytic domain-like"/>
    <property type="match status" value="1"/>
</dbReference>
<proteinExistence type="inferred from homology"/>
<dbReference type="Pfam" id="PF02826">
    <property type="entry name" value="2-Hacid_dh_C"/>
    <property type="match status" value="1"/>
</dbReference>
<dbReference type="PANTHER" id="PTHR43333:SF1">
    <property type="entry name" value="D-ISOMER SPECIFIC 2-HYDROXYACID DEHYDROGENASE NAD-BINDING DOMAIN-CONTAINING PROTEIN"/>
    <property type="match status" value="1"/>
</dbReference>
<dbReference type="Gene3D" id="3.40.50.720">
    <property type="entry name" value="NAD(P)-binding Rossmann-like Domain"/>
    <property type="match status" value="2"/>
</dbReference>
<dbReference type="OrthoDB" id="9805416at2"/>
<evidence type="ECO:0000259" key="6">
    <source>
        <dbReference type="Pfam" id="PF02826"/>
    </source>
</evidence>
<evidence type="ECO:0000256" key="3">
    <source>
        <dbReference type="ARBA" id="ARBA00023027"/>
    </source>
</evidence>
<dbReference type="Pfam" id="PF00389">
    <property type="entry name" value="2-Hacid_dh"/>
    <property type="match status" value="1"/>
</dbReference>
<evidence type="ECO:0000256" key="4">
    <source>
        <dbReference type="RuleBase" id="RU003719"/>
    </source>
</evidence>
<dbReference type="InterPro" id="IPR006139">
    <property type="entry name" value="D-isomer_2_OHA_DH_cat_dom"/>
</dbReference>
<accession>A0A1I4KL62</accession>
<dbReference type="GO" id="GO:0016616">
    <property type="term" value="F:oxidoreductase activity, acting on the CH-OH group of donors, NAD or NADP as acceptor"/>
    <property type="evidence" value="ECO:0007669"/>
    <property type="project" value="InterPro"/>
</dbReference>
<sequence length="316" mass="35341">MPNLNILVINNLADRHMKIIQSSAPNSNVLTCKYEEAAEYIRDIDILVPWGSMDIRPLYLAAPKLTWIHSLSAGVEGLIFPEIQNTNTIITNSKGIHGIPVSEHVFAMMLAFTRGLDVFIRQQAKHHWKRATVDEIHDKTIGIIGLGSIGREIAKKAKGMGMKVIASKQTMTKELFVDELYPPEKLHELLSLADFIVTALPLIEETKHLFTINEFSVMKPSAYFINIARGGIIKQDDLIAALDQGLIKGACLDVFDEEPLSDTSPLWDMPNVIITPHVAALSPSYLDRAVKLFADNLSRFQQNKEMLNIIDKIKGY</sequence>
<dbReference type="InterPro" id="IPR006140">
    <property type="entry name" value="D-isomer_DH_NAD-bd"/>
</dbReference>
<dbReference type="Proteomes" id="UP000199520">
    <property type="component" value="Unassembled WGS sequence"/>
</dbReference>
<name>A0A1I4KL62_9FIRM</name>
<dbReference type="CDD" id="cd05300">
    <property type="entry name" value="2-Hacid_dh_1"/>
    <property type="match status" value="1"/>
</dbReference>
<keyword evidence="2 4" id="KW-0560">Oxidoreductase</keyword>
<dbReference type="AlphaFoldDB" id="A0A1I4KL62"/>
<feature type="domain" description="D-isomer specific 2-hydroxyacid dehydrogenase catalytic" evidence="5">
    <location>
        <begin position="6"/>
        <end position="310"/>
    </location>
</feature>
<dbReference type="SUPFAM" id="SSF51735">
    <property type="entry name" value="NAD(P)-binding Rossmann-fold domains"/>
    <property type="match status" value="1"/>
</dbReference>
<dbReference type="RefSeq" id="WP_090936963.1">
    <property type="nucleotide sequence ID" value="NZ_FOTS01000018.1"/>
</dbReference>
<dbReference type="InterPro" id="IPR036291">
    <property type="entry name" value="NAD(P)-bd_dom_sf"/>
</dbReference>
<feature type="domain" description="D-isomer specific 2-hydroxyacid dehydrogenase NAD-binding" evidence="6">
    <location>
        <begin position="106"/>
        <end position="279"/>
    </location>
</feature>
<dbReference type="STRING" id="1123291.SAMN04490355_101852"/>
<evidence type="ECO:0000256" key="1">
    <source>
        <dbReference type="ARBA" id="ARBA00005854"/>
    </source>
</evidence>
<evidence type="ECO:0000256" key="2">
    <source>
        <dbReference type="ARBA" id="ARBA00023002"/>
    </source>
</evidence>
<dbReference type="PANTHER" id="PTHR43333">
    <property type="entry name" value="2-HACID_DH_C DOMAIN-CONTAINING PROTEIN"/>
    <property type="match status" value="1"/>
</dbReference>
<reference evidence="8" key="1">
    <citation type="submission" date="2016-10" db="EMBL/GenBank/DDBJ databases">
        <authorList>
            <person name="Varghese N."/>
            <person name="Submissions S."/>
        </authorList>
    </citation>
    <scope>NUCLEOTIDE SEQUENCE [LARGE SCALE GENOMIC DNA]</scope>
    <source>
        <strain evidence="8">DSM 13327</strain>
    </source>
</reference>
<dbReference type="FunFam" id="3.40.50.720:FF:000363">
    <property type="entry name" value="D-isomer specific 2-hydroxyacid dehydrogenase"/>
    <property type="match status" value="1"/>
</dbReference>
<keyword evidence="3" id="KW-0520">NAD</keyword>
<evidence type="ECO:0000313" key="8">
    <source>
        <dbReference type="Proteomes" id="UP000199520"/>
    </source>
</evidence>
<evidence type="ECO:0000259" key="5">
    <source>
        <dbReference type="Pfam" id="PF00389"/>
    </source>
</evidence>